<gene>
    <name evidence="7" type="ORF">SNE40_020179</name>
</gene>
<accession>A0AAN8IZF2</accession>
<comment type="similarity">
    <text evidence="2 5">Belongs to the RRS1 family.</text>
</comment>
<dbReference type="PANTHER" id="PTHR17602:SF4">
    <property type="entry name" value="RIBOSOME BIOGENESIS REGULATORY PROTEIN HOMOLOG"/>
    <property type="match status" value="1"/>
</dbReference>
<evidence type="ECO:0000256" key="6">
    <source>
        <dbReference type="SAM" id="MobiDB-lite"/>
    </source>
</evidence>
<comment type="subcellular location">
    <subcellularLocation>
        <location evidence="1 5">Nucleus</location>
    </subcellularLocation>
</comment>
<dbReference type="EMBL" id="JAZGQO010000015">
    <property type="protein sequence ID" value="KAK6169052.1"/>
    <property type="molecule type" value="Genomic_DNA"/>
</dbReference>
<organism evidence="7 8">
    <name type="scientific">Patella caerulea</name>
    <name type="common">Rayed Mediterranean limpet</name>
    <dbReference type="NCBI Taxonomy" id="87958"/>
    <lineage>
        <taxon>Eukaryota</taxon>
        <taxon>Metazoa</taxon>
        <taxon>Spiralia</taxon>
        <taxon>Lophotrochozoa</taxon>
        <taxon>Mollusca</taxon>
        <taxon>Gastropoda</taxon>
        <taxon>Patellogastropoda</taxon>
        <taxon>Patelloidea</taxon>
        <taxon>Patellidae</taxon>
        <taxon>Patella</taxon>
    </lineage>
</organism>
<dbReference type="GO" id="GO:0042273">
    <property type="term" value="P:ribosomal large subunit biogenesis"/>
    <property type="evidence" value="ECO:0007669"/>
    <property type="project" value="TreeGrafter"/>
</dbReference>
<dbReference type="Proteomes" id="UP001347796">
    <property type="component" value="Unassembled WGS sequence"/>
</dbReference>
<sequence length="339" mass="38732">MADLVENILREEAEKESKYKTIVVQKDVDIEIDDGNLLAYDPNPIDVELFRSNRNEYLSNLARDNTQLLFNKLWTLPVEKVENIVLAKLPNPSTQFPREKRLPKPKPETKWEKYAKVKGIQNKKKDKLVWDEQHKEFRPRWGYGRANDDTKDWLIEIKSNADPDEDPFAKRTNAKKERTAKNELQRLRNIARSRYGKVPGVGLTPVDKPNKDQLNKALVLAKKSTASLGKFTEKLPKEKATREKGKRRKFEPCVGDMKKEKDKQLHILHTLSQAPPVNVAKAAQQFMSQEEDNATFSKEGGRKKRGDKAGRRSKAGGRPPKKNKGFQNRGKGGKGGKGK</sequence>
<name>A0AAN8IZF2_PATCE</name>
<dbReference type="GO" id="GO:0005730">
    <property type="term" value="C:nucleolus"/>
    <property type="evidence" value="ECO:0007669"/>
    <property type="project" value="TreeGrafter"/>
</dbReference>
<dbReference type="InterPro" id="IPR007023">
    <property type="entry name" value="Ribosom_reg"/>
</dbReference>
<dbReference type="GO" id="GO:0000447">
    <property type="term" value="P:endonucleolytic cleavage in ITS1 to separate SSU-rRNA from 5.8S rRNA and LSU-rRNA from tricistronic rRNA transcript (SSU-rRNA, 5.8S rRNA, LSU-rRNA)"/>
    <property type="evidence" value="ECO:0007669"/>
    <property type="project" value="TreeGrafter"/>
</dbReference>
<reference evidence="7 8" key="1">
    <citation type="submission" date="2024-01" db="EMBL/GenBank/DDBJ databases">
        <title>The genome of the rayed Mediterranean limpet Patella caerulea (Linnaeus, 1758).</title>
        <authorList>
            <person name="Anh-Thu Weber A."/>
            <person name="Halstead-Nussloch G."/>
        </authorList>
    </citation>
    <scope>NUCLEOTIDE SEQUENCE [LARGE SCALE GENOMIC DNA]</scope>
    <source>
        <strain evidence="7">AATW-2023a</strain>
        <tissue evidence="7">Whole specimen</tissue>
    </source>
</reference>
<comment type="function">
    <text evidence="5">Involved in ribosomal large subunit assembly.</text>
</comment>
<keyword evidence="8" id="KW-1185">Reference proteome</keyword>
<evidence type="ECO:0000256" key="1">
    <source>
        <dbReference type="ARBA" id="ARBA00004123"/>
    </source>
</evidence>
<comment type="caution">
    <text evidence="7">The sequence shown here is derived from an EMBL/GenBank/DDBJ whole genome shotgun (WGS) entry which is preliminary data.</text>
</comment>
<dbReference type="Pfam" id="PF04939">
    <property type="entry name" value="RRS1"/>
    <property type="match status" value="1"/>
</dbReference>
<evidence type="ECO:0000313" key="7">
    <source>
        <dbReference type="EMBL" id="KAK6169052.1"/>
    </source>
</evidence>
<evidence type="ECO:0000313" key="8">
    <source>
        <dbReference type="Proteomes" id="UP001347796"/>
    </source>
</evidence>
<evidence type="ECO:0000256" key="4">
    <source>
        <dbReference type="ARBA" id="ARBA00023242"/>
    </source>
</evidence>
<feature type="region of interest" description="Disordered" evidence="6">
    <location>
        <begin position="283"/>
        <end position="339"/>
    </location>
</feature>
<keyword evidence="3 5" id="KW-0690">Ribosome biogenesis</keyword>
<dbReference type="AlphaFoldDB" id="A0AAN8IZF2"/>
<protein>
    <recommendedName>
        <fullName evidence="5">Ribosome biogenesis regulatory protein</fullName>
    </recommendedName>
</protein>
<dbReference type="GO" id="GO:0030687">
    <property type="term" value="C:preribosome, large subunit precursor"/>
    <property type="evidence" value="ECO:0007669"/>
    <property type="project" value="TreeGrafter"/>
</dbReference>
<feature type="compositionally biased region" description="Basic residues" evidence="6">
    <location>
        <begin position="301"/>
        <end position="324"/>
    </location>
</feature>
<keyword evidence="4 5" id="KW-0539">Nucleus</keyword>
<feature type="region of interest" description="Disordered" evidence="6">
    <location>
        <begin position="235"/>
        <end position="261"/>
    </location>
</feature>
<dbReference type="PANTHER" id="PTHR17602">
    <property type="entry name" value="RIBOSOME BIOGENESIS REGULATORY PROTEIN"/>
    <property type="match status" value="1"/>
</dbReference>
<proteinExistence type="inferred from homology"/>
<evidence type="ECO:0000256" key="5">
    <source>
        <dbReference type="RuleBase" id="RU364132"/>
    </source>
</evidence>
<evidence type="ECO:0000256" key="2">
    <source>
        <dbReference type="ARBA" id="ARBA00010077"/>
    </source>
</evidence>
<evidence type="ECO:0000256" key="3">
    <source>
        <dbReference type="ARBA" id="ARBA00022517"/>
    </source>
</evidence>